<comment type="caution">
    <text evidence="21">The sequence shown here is derived from an EMBL/GenBank/DDBJ whole genome shotgun (WGS) entry which is preliminary data.</text>
</comment>
<dbReference type="FunFam" id="2.10.25.10:FF:000472">
    <property type="entry name" value="Uncharacterized protein, isoform A"/>
    <property type="match status" value="1"/>
</dbReference>
<evidence type="ECO:0000256" key="5">
    <source>
        <dbReference type="ARBA" id="ARBA00022692"/>
    </source>
</evidence>
<dbReference type="GO" id="GO:0005886">
    <property type="term" value="C:plasma membrane"/>
    <property type="evidence" value="ECO:0007669"/>
    <property type="project" value="TreeGrafter"/>
</dbReference>
<comment type="caution">
    <text evidence="16">Lacks conserved residue(s) required for the propagation of feature annotation.</text>
</comment>
<keyword evidence="14 17" id="KW-0739">Sodium transport</keyword>
<keyword evidence="10 17" id="KW-0406">Ion transport</keyword>
<dbReference type="InterPro" id="IPR001881">
    <property type="entry name" value="EGF-like_Ca-bd_dom"/>
</dbReference>
<keyword evidence="6 19" id="KW-0732">Signal</keyword>
<keyword evidence="16" id="KW-0245">EGF-like domain</keyword>
<evidence type="ECO:0000259" key="20">
    <source>
        <dbReference type="PROSITE" id="PS50026"/>
    </source>
</evidence>
<evidence type="ECO:0000313" key="21">
    <source>
        <dbReference type="EMBL" id="TKR93118.1"/>
    </source>
</evidence>
<evidence type="ECO:0000256" key="15">
    <source>
        <dbReference type="ARBA" id="ARBA00023303"/>
    </source>
</evidence>
<feature type="disulfide bond" evidence="16">
    <location>
        <begin position="143"/>
        <end position="153"/>
    </location>
</feature>
<evidence type="ECO:0000256" key="6">
    <source>
        <dbReference type="ARBA" id="ARBA00022729"/>
    </source>
</evidence>
<gene>
    <name evidence="21" type="ORF">L596_007634</name>
</gene>
<dbReference type="SMART" id="SM00181">
    <property type="entry name" value="EGF"/>
    <property type="match status" value="6"/>
</dbReference>
<keyword evidence="5 17" id="KW-0812">Transmembrane</keyword>
<evidence type="ECO:0000256" key="2">
    <source>
        <dbReference type="ARBA" id="ARBA00007193"/>
    </source>
</evidence>
<dbReference type="PROSITE" id="PS01187">
    <property type="entry name" value="EGF_CA"/>
    <property type="match status" value="1"/>
</dbReference>
<evidence type="ECO:0000313" key="22">
    <source>
        <dbReference type="Proteomes" id="UP000298663"/>
    </source>
</evidence>
<reference evidence="21 22" key="1">
    <citation type="journal article" date="2015" name="Genome Biol.">
        <title>Comparative genomics of Steinernema reveals deeply conserved gene regulatory networks.</title>
        <authorList>
            <person name="Dillman A.R."/>
            <person name="Macchietto M."/>
            <person name="Porter C.F."/>
            <person name="Rogers A."/>
            <person name="Williams B."/>
            <person name="Antoshechkin I."/>
            <person name="Lee M.M."/>
            <person name="Goodwin Z."/>
            <person name="Lu X."/>
            <person name="Lewis E.E."/>
            <person name="Goodrich-Blair H."/>
            <person name="Stock S.P."/>
            <person name="Adams B.J."/>
            <person name="Sternberg P.W."/>
            <person name="Mortazavi A."/>
        </authorList>
    </citation>
    <scope>NUCLEOTIDE SEQUENCE [LARGE SCALE GENOMIC DNA]</scope>
    <source>
        <strain evidence="21 22">ALL</strain>
    </source>
</reference>
<dbReference type="OrthoDB" id="5800348at2759"/>
<feature type="disulfide bond" evidence="16">
    <location>
        <begin position="166"/>
        <end position="175"/>
    </location>
</feature>
<evidence type="ECO:0000256" key="12">
    <source>
        <dbReference type="ARBA" id="ARBA00023157"/>
    </source>
</evidence>
<keyword evidence="22" id="KW-1185">Reference proteome</keyword>
<dbReference type="PRINTS" id="PR01078">
    <property type="entry name" value="AMINACHANNEL"/>
</dbReference>
<dbReference type="SUPFAM" id="SSF57196">
    <property type="entry name" value="EGF/Laminin"/>
    <property type="match status" value="4"/>
</dbReference>
<feature type="domain" description="EGF-like" evidence="20">
    <location>
        <begin position="139"/>
        <end position="176"/>
    </location>
</feature>
<dbReference type="Gene3D" id="1.10.287.770">
    <property type="entry name" value="YojJ-like"/>
    <property type="match status" value="1"/>
</dbReference>
<evidence type="ECO:0000256" key="16">
    <source>
        <dbReference type="PROSITE-ProRule" id="PRU00076"/>
    </source>
</evidence>
<proteinExistence type="inferred from homology"/>
<feature type="domain" description="EGF-like" evidence="20">
    <location>
        <begin position="237"/>
        <end position="277"/>
    </location>
</feature>
<feature type="disulfide bond" evidence="16">
    <location>
        <begin position="344"/>
        <end position="353"/>
    </location>
</feature>
<feature type="transmembrane region" description="Helical" evidence="18">
    <location>
        <begin position="732"/>
        <end position="759"/>
    </location>
</feature>
<keyword evidence="12 16" id="KW-1015">Disulfide bond</keyword>
<dbReference type="Gene3D" id="2.10.25.10">
    <property type="entry name" value="Laminin"/>
    <property type="match status" value="4"/>
</dbReference>
<feature type="chain" id="PRO_5020217335" description="EGF-like domain-containing protein" evidence="19">
    <location>
        <begin position="18"/>
        <end position="769"/>
    </location>
</feature>
<dbReference type="PROSITE" id="PS00010">
    <property type="entry name" value="ASX_HYDROXYL"/>
    <property type="match status" value="2"/>
</dbReference>
<evidence type="ECO:0000256" key="3">
    <source>
        <dbReference type="ARBA" id="ARBA00022448"/>
    </source>
</evidence>
<keyword evidence="15 17" id="KW-0407">Ion channel</keyword>
<dbReference type="STRING" id="34508.A0A4U5PA05"/>
<dbReference type="InterPro" id="IPR000742">
    <property type="entry name" value="EGF"/>
</dbReference>
<dbReference type="CDD" id="cd00054">
    <property type="entry name" value="EGF_CA"/>
    <property type="match status" value="1"/>
</dbReference>
<comment type="subcellular location">
    <subcellularLocation>
        <location evidence="1">Membrane</location>
        <topology evidence="1">Multi-pass membrane protein</topology>
    </subcellularLocation>
</comment>
<dbReference type="Proteomes" id="UP000298663">
    <property type="component" value="Unassembled WGS sequence"/>
</dbReference>
<dbReference type="EMBL" id="AZBU02000002">
    <property type="protein sequence ID" value="TKR93118.1"/>
    <property type="molecule type" value="Genomic_DNA"/>
</dbReference>
<dbReference type="PANTHER" id="PTHR11690">
    <property type="entry name" value="AMILORIDE-SENSITIVE SODIUM CHANNEL-RELATED"/>
    <property type="match status" value="1"/>
</dbReference>
<evidence type="ECO:0000256" key="17">
    <source>
        <dbReference type="RuleBase" id="RU000679"/>
    </source>
</evidence>
<protein>
    <recommendedName>
        <fullName evidence="20">EGF-like domain-containing protein</fullName>
    </recommendedName>
</protein>
<feature type="domain" description="EGF-like" evidence="20">
    <location>
        <begin position="318"/>
        <end position="354"/>
    </location>
</feature>
<evidence type="ECO:0000256" key="1">
    <source>
        <dbReference type="ARBA" id="ARBA00004141"/>
    </source>
</evidence>
<dbReference type="GO" id="GO:0015280">
    <property type="term" value="F:ligand-gated sodium channel activity"/>
    <property type="evidence" value="ECO:0007669"/>
    <property type="project" value="TreeGrafter"/>
</dbReference>
<dbReference type="InterPro" id="IPR001873">
    <property type="entry name" value="ENaC"/>
</dbReference>
<sequence>MRLTVVLCLCLLRGSDGFLSGAWKSLKDGVKSVVKGSKDLVTCGLNCETKSPPTTIPTTTTPVGFCHNCSEFSFCEQPTDSGCLKCICPKGLRGDCCDQIEHNPCNDPNSCHPEATCEFQLVGSHKCVCDDPSLGCYEPPNPCEPNPCVWGTCSVNETSGDFECACDKGYVGKQCETTAWCTTTTRCSCEVQTTLCENNSTCYIKDEYDYNTGKYTYLDNVYYCLCGAGFYGPGCGSPLPCTTGNPCEHGGICEVDKYDKTNSWCACPSIWTGKNCETYDPCHKLEGLCVNGKCKAVNNLEAACDCIPGYNGTFCEHDIDDCAPSPCEYGGICSDMVNNYTCECPLGTSGHSCEINFDDCATDDDDVNVCMERDKEARCIDGLNTFTCNCSAEWTTENCTMLTIIWNVMQKFDNSEIDLRELLEELVAKPALIKDIIPFFLALMSSGNQTVISWDHDDLFTYASFEGEELDTKKDLVRWNAATLGNCFTFNHDSYTAKLPLRYSGSRKGLKLLMRVRQGEYLNWIDTASMLVFVHSSTETVFGESLRFQAKPGSETSLMISQSTFERLGGAYGVCVDDKDEVESYYYDGEYTTDGCLRSCYQDAVYEACGCMDPRFPRKGNVSSCDLPKRNCVMNITNTLGDPSHWPSCVCPLPCVNGQFNVQWSSAGLNSKGFNSAYFSSNLEILSGFLSSFKERKLLFRNSGDEALISIYFPQLIQQTFKEEPKMDFNKFISMLGGLLGVLCGICVMTFIEFIYLLFRIVGVILIGK</sequence>
<dbReference type="InterPro" id="IPR000152">
    <property type="entry name" value="EGF-type_Asp/Asn_hydroxyl_site"/>
</dbReference>
<dbReference type="PROSITE" id="PS01186">
    <property type="entry name" value="EGF_2"/>
    <property type="match status" value="2"/>
</dbReference>
<keyword evidence="7" id="KW-0677">Repeat</keyword>
<feature type="domain" description="EGF-like" evidence="20">
    <location>
        <begin position="356"/>
        <end position="400"/>
    </location>
</feature>
<evidence type="ECO:0000256" key="19">
    <source>
        <dbReference type="SAM" id="SignalP"/>
    </source>
</evidence>
<dbReference type="PANTHER" id="PTHR11690:SF177">
    <property type="entry name" value="EGF-LIKE DOMAIN-CONTAINING PROTEIN"/>
    <property type="match status" value="1"/>
</dbReference>
<keyword evidence="11 18" id="KW-0472">Membrane</keyword>
<feature type="disulfide bond" evidence="16">
    <location>
        <begin position="267"/>
        <end position="276"/>
    </location>
</feature>
<keyword evidence="8 18" id="KW-1133">Transmembrane helix</keyword>
<feature type="signal peptide" evidence="19">
    <location>
        <begin position="1"/>
        <end position="17"/>
    </location>
</feature>
<dbReference type="SMART" id="SM00179">
    <property type="entry name" value="EGF_CA"/>
    <property type="match status" value="3"/>
</dbReference>
<evidence type="ECO:0000256" key="10">
    <source>
        <dbReference type="ARBA" id="ARBA00023065"/>
    </source>
</evidence>
<evidence type="ECO:0000256" key="7">
    <source>
        <dbReference type="ARBA" id="ARBA00022737"/>
    </source>
</evidence>
<evidence type="ECO:0000256" key="8">
    <source>
        <dbReference type="ARBA" id="ARBA00022989"/>
    </source>
</evidence>
<keyword evidence="9" id="KW-0915">Sodium</keyword>
<dbReference type="GO" id="GO:0005509">
    <property type="term" value="F:calcium ion binding"/>
    <property type="evidence" value="ECO:0007669"/>
    <property type="project" value="InterPro"/>
</dbReference>
<dbReference type="Pfam" id="PF00858">
    <property type="entry name" value="ASC"/>
    <property type="match status" value="1"/>
</dbReference>
<comment type="similarity">
    <text evidence="2 17">Belongs to the amiloride-sensitive sodium channel (TC 1.A.6) family.</text>
</comment>
<organism evidence="21 22">
    <name type="scientific">Steinernema carpocapsae</name>
    <name type="common">Entomopathogenic nematode</name>
    <dbReference type="NCBI Taxonomy" id="34508"/>
    <lineage>
        <taxon>Eukaryota</taxon>
        <taxon>Metazoa</taxon>
        <taxon>Ecdysozoa</taxon>
        <taxon>Nematoda</taxon>
        <taxon>Chromadorea</taxon>
        <taxon>Rhabditida</taxon>
        <taxon>Tylenchina</taxon>
        <taxon>Panagrolaimomorpha</taxon>
        <taxon>Strongyloidoidea</taxon>
        <taxon>Steinernematidae</taxon>
        <taxon>Steinernema</taxon>
    </lineage>
</organism>
<feature type="domain" description="EGF-like" evidence="20">
    <location>
        <begin position="278"/>
        <end position="316"/>
    </location>
</feature>
<dbReference type="PROSITE" id="PS50026">
    <property type="entry name" value="EGF_3"/>
    <property type="match status" value="6"/>
</dbReference>
<evidence type="ECO:0000256" key="11">
    <source>
        <dbReference type="ARBA" id="ARBA00023136"/>
    </source>
</evidence>
<feature type="disulfide bond" evidence="16">
    <location>
        <begin position="306"/>
        <end position="315"/>
    </location>
</feature>
<keyword evidence="4 17" id="KW-0894">Sodium channel</keyword>
<feature type="disulfide bond" evidence="16">
    <location>
        <begin position="390"/>
        <end position="399"/>
    </location>
</feature>
<evidence type="ECO:0000256" key="9">
    <source>
        <dbReference type="ARBA" id="ARBA00023053"/>
    </source>
</evidence>
<feature type="domain" description="EGF-like" evidence="20">
    <location>
        <begin position="101"/>
        <end position="137"/>
    </location>
</feature>
<dbReference type="AlphaFoldDB" id="A0A4U5PA05"/>
<evidence type="ECO:0000256" key="14">
    <source>
        <dbReference type="ARBA" id="ARBA00023201"/>
    </source>
</evidence>
<accession>A0A4U5PA05</accession>
<dbReference type="InterPro" id="IPR018097">
    <property type="entry name" value="EGF_Ca-bd_CS"/>
</dbReference>
<evidence type="ECO:0000256" key="18">
    <source>
        <dbReference type="SAM" id="Phobius"/>
    </source>
</evidence>
<reference evidence="21 22" key="2">
    <citation type="journal article" date="2019" name="G3 (Bethesda)">
        <title>Hybrid Assembly of the Genome of the Entomopathogenic Nematode Steinernema carpocapsae Identifies the X-Chromosome.</title>
        <authorList>
            <person name="Serra L."/>
            <person name="Macchietto M."/>
            <person name="Macias-Munoz A."/>
            <person name="McGill C.J."/>
            <person name="Rodriguez I.M."/>
            <person name="Rodriguez B."/>
            <person name="Murad R."/>
            <person name="Mortazavi A."/>
        </authorList>
    </citation>
    <scope>NUCLEOTIDE SEQUENCE [LARGE SCALE GENOMIC DNA]</scope>
    <source>
        <strain evidence="21 22">ALL</strain>
    </source>
</reference>
<keyword evidence="13" id="KW-0325">Glycoprotein</keyword>
<evidence type="ECO:0000256" key="4">
    <source>
        <dbReference type="ARBA" id="ARBA00022461"/>
    </source>
</evidence>
<dbReference type="PROSITE" id="PS00022">
    <property type="entry name" value="EGF_1"/>
    <property type="match status" value="4"/>
</dbReference>
<dbReference type="Gene3D" id="2.60.470.10">
    <property type="entry name" value="Acid-sensing ion channels like domains"/>
    <property type="match status" value="1"/>
</dbReference>
<evidence type="ECO:0000256" key="13">
    <source>
        <dbReference type="ARBA" id="ARBA00023180"/>
    </source>
</evidence>
<keyword evidence="3 17" id="KW-0813">Transport</keyword>
<name>A0A4U5PA05_STECR</name>